<dbReference type="RefSeq" id="WP_281752988.1">
    <property type="nucleotide sequence ID" value="NZ_BRVP01000005.1"/>
</dbReference>
<organism evidence="1 2">
    <name type="scientific">Neptunitalea chrysea</name>
    <dbReference type="NCBI Taxonomy" id="1647581"/>
    <lineage>
        <taxon>Bacteria</taxon>
        <taxon>Pseudomonadati</taxon>
        <taxon>Bacteroidota</taxon>
        <taxon>Flavobacteriia</taxon>
        <taxon>Flavobacteriales</taxon>
        <taxon>Flavobacteriaceae</taxon>
        <taxon>Neptunitalea</taxon>
    </lineage>
</organism>
<reference evidence="1" key="1">
    <citation type="submission" date="2022-07" db="EMBL/GenBank/DDBJ databases">
        <title>Taxonomy of Novel Oxalotrophic and Methylotrophic Bacteria.</title>
        <authorList>
            <person name="Sahin N."/>
            <person name="Tani A."/>
        </authorList>
    </citation>
    <scope>NUCLEOTIDE SEQUENCE</scope>
    <source>
        <strain evidence="1">AM327</strain>
    </source>
</reference>
<gene>
    <name evidence="1" type="ORF">NBRC110019_09780</name>
</gene>
<dbReference type="AlphaFoldDB" id="A0A9W6B3Q2"/>
<protein>
    <submittedName>
        <fullName evidence="1">Uncharacterized protein</fullName>
    </submittedName>
</protein>
<evidence type="ECO:0000313" key="2">
    <source>
        <dbReference type="Proteomes" id="UP001143545"/>
    </source>
</evidence>
<dbReference type="EMBL" id="BRVP01000005">
    <property type="protein sequence ID" value="GLB51939.1"/>
    <property type="molecule type" value="Genomic_DNA"/>
</dbReference>
<sequence length="136" mass="15688">MENSQQTISEEDTINDYKISNFGVPGQIRAIKTYDRGVFVQSNSNVHINNNNELEKVEYQTTSTKDDLQLLKGIDTKIEKTLNENGFYTYEQLTLLPKEDKKKVSKLTTFLPKQLKIEDISNQAKLFCRGKEEFST</sequence>
<dbReference type="Proteomes" id="UP001143545">
    <property type="component" value="Unassembled WGS sequence"/>
</dbReference>
<evidence type="ECO:0000313" key="1">
    <source>
        <dbReference type="EMBL" id="GLB51939.1"/>
    </source>
</evidence>
<accession>A0A9W6B3Q2</accession>
<keyword evidence="2" id="KW-1185">Reference proteome</keyword>
<comment type="caution">
    <text evidence="1">The sequence shown here is derived from an EMBL/GenBank/DDBJ whole genome shotgun (WGS) entry which is preliminary data.</text>
</comment>
<name>A0A9W6B3Q2_9FLAO</name>
<proteinExistence type="predicted"/>